<gene>
    <name evidence="3" type="primary">LOC115226848</name>
</gene>
<keyword evidence="2" id="KW-1185">Reference proteome</keyword>
<name>A0A6P7TPS5_9MOLL</name>
<organism evidence="2 3">
    <name type="scientific">Octopus sinensis</name>
    <name type="common">East Asian common octopus</name>
    <dbReference type="NCBI Taxonomy" id="2607531"/>
    <lineage>
        <taxon>Eukaryota</taxon>
        <taxon>Metazoa</taxon>
        <taxon>Spiralia</taxon>
        <taxon>Lophotrochozoa</taxon>
        <taxon>Mollusca</taxon>
        <taxon>Cephalopoda</taxon>
        <taxon>Coleoidea</taxon>
        <taxon>Octopodiformes</taxon>
        <taxon>Octopoda</taxon>
        <taxon>Incirrata</taxon>
        <taxon>Octopodidae</taxon>
        <taxon>Octopus</taxon>
    </lineage>
</organism>
<dbReference type="Proteomes" id="UP000515154">
    <property type="component" value="Unplaced"/>
</dbReference>
<dbReference type="AlphaFoldDB" id="A0A6P7TPS5"/>
<proteinExistence type="predicted"/>
<evidence type="ECO:0000313" key="3">
    <source>
        <dbReference type="RefSeq" id="XP_029653703.1"/>
    </source>
</evidence>
<protein>
    <submittedName>
        <fullName evidence="3">Uncharacterized protein LOC115226848</fullName>
    </submittedName>
</protein>
<evidence type="ECO:0000313" key="2">
    <source>
        <dbReference type="Proteomes" id="UP000515154"/>
    </source>
</evidence>
<feature type="signal peptide" evidence="1">
    <location>
        <begin position="1"/>
        <end position="19"/>
    </location>
</feature>
<keyword evidence="1" id="KW-0732">Signal</keyword>
<accession>A0A6P7TPS5</accession>
<evidence type="ECO:0000256" key="1">
    <source>
        <dbReference type="SAM" id="SignalP"/>
    </source>
</evidence>
<feature type="non-terminal residue" evidence="3">
    <location>
        <position position="193"/>
    </location>
</feature>
<sequence length="193" mass="21616">MYILTFTLVFTQFIQMSSALLNITIDTFSVDCGSKDGGVMNVNFNVSDLPKGFSVYANNNPEECSFLDDGMSYVLENARRKGCAVKDPTAPYPAYYLIVFVQEDPLIQRVTDSKFLLSCVYTSGQINVSTSELAVKDTMWKIKDYHWEVIQGYIDMSYELGIYADDGAFNTPITTVNFGEKMALKIVMSGIDE</sequence>
<feature type="chain" id="PRO_5028341191" evidence="1">
    <location>
        <begin position="20"/>
        <end position="193"/>
    </location>
</feature>
<dbReference type="RefSeq" id="XP_029653703.1">
    <property type="nucleotide sequence ID" value="XM_029797843.2"/>
</dbReference>
<dbReference type="KEGG" id="osn:115226848"/>
<reference evidence="3" key="1">
    <citation type="submission" date="2025-08" db="UniProtKB">
        <authorList>
            <consortium name="RefSeq"/>
        </authorList>
    </citation>
    <scope>IDENTIFICATION</scope>
</reference>